<feature type="region of interest" description="Disordered" evidence="1">
    <location>
        <begin position="1"/>
        <end position="34"/>
    </location>
</feature>
<dbReference type="AlphaFoldDB" id="U5CVN3"/>
<evidence type="ECO:0000313" key="2">
    <source>
        <dbReference type="EMBL" id="ERN17386.1"/>
    </source>
</evidence>
<feature type="compositionally biased region" description="Basic and acidic residues" evidence="1">
    <location>
        <begin position="16"/>
        <end position="34"/>
    </location>
</feature>
<evidence type="ECO:0000256" key="1">
    <source>
        <dbReference type="SAM" id="MobiDB-lite"/>
    </source>
</evidence>
<protein>
    <submittedName>
        <fullName evidence="2">Uncharacterized protein</fullName>
    </submittedName>
</protein>
<dbReference type="Proteomes" id="UP000017836">
    <property type="component" value="Unassembled WGS sequence"/>
</dbReference>
<evidence type="ECO:0000313" key="3">
    <source>
        <dbReference type="Proteomes" id="UP000017836"/>
    </source>
</evidence>
<name>U5CVN3_AMBTC</name>
<keyword evidence="3" id="KW-1185">Reference proteome</keyword>
<dbReference type="EMBL" id="KI392350">
    <property type="protein sequence ID" value="ERN17386.1"/>
    <property type="molecule type" value="Genomic_DNA"/>
</dbReference>
<dbReference type="Gramene" id="ERN17386">
    <property type="protein sequence ID" value="ERN17386"/>
    <property type="gene ID" value="AMTR_s00037p00193330"/>
</dbReference>
<organism evidence="2 3">
    <name type="scientific">Amborella trichopoda</name>
    <dbReference type="NCBI Taxonomy" id="13333"/>
    <lineage>
        <taxon>Eukaryota</taxon>
        <taxon>Viridiplantae</taxon>
        <taxon>Streptophyta</taxon>
        <taxon>Embryophyta</taxon>
        <taxon>Tracheophyta</taxon>
        <taxon>Spermatophyta</taxon>
        <taxon>Magnoliopsida</taxon>
        <taxon>Amborellales</taxon>
        <taxon>Amborellaceae</taxon>
        <taxon>Amborella</taxon>
    </lineage>
</organism>
<dbReference type="HOGENOM" id="CLU_2708122_0_0_1"/>
<reference evidence="3" key="1">
    <citation type="journal article" date="2013" name="Science">
        <title>The Amborella genome and the evolution of flowering plants.</title>
        <authorList>
            <consortium name="Amborella Genome Project"/>
        </authorList>
    </citation>
    <scope>NUCLEOTIDE SEQUENCE [LARGE SCALE GENOMIC DNA]</scope>
</reference>
<proteinExistence type="predicted"/>
<accession>U5CVN3</accession>
<gene>
    <name evidence="2" type="ORF">AMTR_s00037p00193330</name>
</gene>
<sequence>MAKEGGDAVGSAVALDRGEEKGHRAAAERGRDGEGVIERKSKEYLLRGGAAGGENDSVERGEMRPNLRVVEIV</sequence>